<feature type="compositionally biased region" description="Low complexity" evidence="4">
    <location>
        <begin position="7"/>
        <end position="25"/>
    </location>
</feature>
<evidence type="ECO:0000256" key="1">
    <source>
        <dbReference type="ARBA" id="ARBA00022679"/>
    </source>
</evidence>
<dbReference type="Gene3D" id="3.30.565.10">
    <property type="entry name" value="Histidine kinase-like ATPase, C-terminal domain"/>
    <property type="match status" value="1"/>
</dbReference>
<keyword evidence="1" id="KW-0808">Transferase</keyword>
<dbReference type="Pfam" id="PF04024">
    <property type="entry name" value="PspC"/>
    <property type="match status" value="1"/>
</dbReference>
<keyword evidence="5" id="KW-0472">Membrane</keyword>
<dbReference type="InterPro" id="IPR050482">
    <property type="entry name" value="Sensor_HK_TwoCompSys"/>
</dbReference>
<evidence type="ECO:0000259" key="6">
    <source>
        <dbReference type="Pfam" id="PF04024"/>
    </source>
</evidence>
<organism evidence="7 8">
    <name type="scientific">Lapillicoccus jejuensis</name>
    <dbReference type="NCBI Taxonomy" id="402171"/>
    <lineage>
        <taxon>Bacteria</taxon>
        <taxon>Bacillati</taxon>
        <taxon>Actinomycetota</taxon>
        <taxon>Actinomycetes</taxon>
        <taxon>Micrococcales</taxon>
        <taxon>Intrasporangiaceae</taxon>
        <taxon>Lapillicoccus</taxon>
    </lineage>
</organism>
<feature type="transmembrane region" description="Helical" evidence="5">
    <location>
        <begin position="132"/>
        <end position="152"/>
    </location>
</feature>
<name>A0A542E1Z7_9MICO</name>
<dbReference type="PANTHER" id="PTHR24421:SF61">
    <property type="entry name" value="OXYGEN SENSOR HISTIDINE KINASE NREB"/>
    <property type="match status" value="1"/>
</dbReference>
<feature type="transmembrane region" description="Helical" evidence="5">
    <location>
        <begin position="58"/>
        <end position="79"/>
    </location>
</feature>
<protein>
    <submittedName>
        <fullName evidence="7">Phage shock protein C (PspC) family protein</fullName>
    </submittedName>
</protein>
<evidence type="ECO:0000256" key="4">
    <source>
        <dbReference type="SAM" id="MobiDB-lite"/>
    </source>
</evidence>
<dbReference type="PANTHER" id="PTHR24421">
    <property type="entry name" value="NITRATE/NITRITE SENSOR PROTEIN NARX-RELATED"/>
    <property type="match status" value="1"/>
</dbReference>
<dbReference type="Proteomes" id="UP000317893">
    <property type="component" value="Unassembled WGS sequence"/>
</dbReference>
<feature type="transmembrane region" description="Helical" evidence="5">
    <location>
        <begin position="173"/>
        <end position="195"/>
    </location>
</feature>
<evidence type="ECO:0000313" key="7">
    <source>
        <dbReference type="EMBL" id="TQJ09358.1"/>
    </source>
</evidence>
<dbReference type="GO" id="GO:0000160">
    <property type="term" value="P:phosphorelay signal transduction system"/>
    <property type="evidence" value="ECO:0007669"/>
    <property type="project" value="UniProtKB-KW"/>
</dbReference>
<feature type="domain" description="Phage shock protein PspC N-terminal" evidence="6">
    <location>
        <begin position="28"/>
        <end position="80"/>
    </location>
</feature>
<feature type="region of interest" description="Disordered" evidence="4">
    <location>
        <begin position="1"/>
        <end position="25"/>
    </location>
</feature>
<evidence type="ECO:0000256" key="3">
    <source>
        <dbReference type="ARBA" id="ARBA00023012"/>
    </source>
</evidence>
<dbReference type="InterPro" id="IPR036890">
    <property type="entry name" value="HATPase_C_sf"/>
</dbReference>
<keyword evidence="2" id="KW-0418">Kinase</keyword>
<feature type="transmembrane region" description="Helical" evidence="5">
    <location>
        <begin position="106"/>
        <end position="126"/>
    </location>
</feature>
<proteinExistence type="predicted"/>
<feature type="compositionally biased region" description="Low complexity" evidence="4">
    <location>
        <begin position="411"/>
        <end position="431"/>
    </location>
</feature>
<dbReference type="OrthoDB" id="3534856at2"/>
<sequence>MGQDGDVTSTPPTAPAPVAEPSATPAPRLYRASQDRWVAGVCGGIAAHLGIETALVRVVMAVAVVAGPGLPVYAFLWLFTRADTTAPGGPASVEGAVRRPLRRGQVLVVAGLLVLLVGLGWGGPAAAAAQHLGLVVPVVVVAAGAFLAWSQLDESLGAAGRVRWGQRSKRGKVLTVARPVVGLALVTVGVVALFTQGQSLASASTNAVAALAVLLGVAVVGAPWVLQLWQGLQREQTERIRATERADIAAHLHDSVLQTLALIQRRAEDPATVVRLARSQERELRAWLYADRATPGETLASAVEAAAHEVEDAHGVPVELVVTGDRPMDAGGEALVKAAREAMLNAVRHGAPPVSTYVEVGPMGVECFVRDHGAGFDLDEVGEDRLGVRESILGRMSRHGGHARIRRLESGTEVELTLPPTTTPDPEGTSR</sequence>
<accession>A0A542E1Z7</accession>
<keyword evidence="8" id="KW-1185">Reference proteome</keyword>
<gene>
    <name evidence="7" type="ORF">FB458_2469</name>
</gene>
<evidence type="ECO:0000313" key="8">
    <source>
        <dbReference type="Proteomes" id="UP000317893"/>
    </source>
</evidence>
<keyword evidence="5" id="KW-1133">Transmembrane helix</keyword>
<dbReference type="AlphaFoldDB" id="A0A542E1Z7"/>
<evidence type="ECO:0000256" key="2">
    <source>
        <dbReference type="ARBA" id="ARBA00022777"/>
    </source>
</evidence>
<comment type="caution">
    <text evidence="7">The sequence shown here is derived from an EMBL/GenBank/DDBJ whole genome shotgun (WGS) entry which is preliminary data.</text>
</comment>
<dbReference type="EMBL" id="VFMN01000001">
    <property type="protein sequence ID" value="TQJ09358.1"/>
    <property type="molecule type" value="Genomic_DNA"/>
</dbReference>
<feature type="transmembrane region" description="Helical" evidence="5">
    <location>
        <begin position="207"/>
        <end position="229"/>
    </location>
</feature>
<keyword evidence="3" id="KW-0902">Two-component regulatory system</keyword>
<keyword evidence="5" id="KW-0812">Transmembrane</keyword>
<dbReference type="InterPro" id="IPR007168">
    <property type="entry name" value="Phageshock_PspC_N"/>
</dbReference>
<dbReference type="SUPFAM" id="SSF55874">
    <property type="entry name" value="ATPase domain of HSP90 chaperone/DNA topoisomerase II/histidine kinase"/>
    <property type="match status" value="1"/>
</dbReference>
<feature type="region of interest" description="Disordered" evidence="4">
    <location>
        <begin position="408"/>
        <end position="431"/>
    </location>
</feature>
<dbReference type="GO" id="GO:0016301">
    <property type="term" value="F:kinase activity"/>
    <property type="evidence" value="ECO:0007669"/>
    <property type="project" value="UniProtKB-KW"/>
</dbReference>
<reference evidence="7 8" key="1">
    <citation type="submission" date="2019-06" db="EMBL/GenBank/DDBJ databases">
        <title>Sequencing the genomes of 1000 actinobacteria strains.</title>
        <authorList>
            <person name="Klenk H.-P."/>
        </authorList>
    </citation>
    <scope>NUCLEOTIDE SEQUENCE [LARGE SCALE GENOMIC DNA]</scope>
    <source>
        <strain evidence="7 8">DSM 18607</strain>
    </source>
</reference>
<evidence type="ECO:0000256" key="5">
    <source>
        <dbReference type="SAM" id="Phobius"/>
    </source>
</evidence>